<dbReference type="EMBL" id="JACIBV010000002">
    <property type="protein sequence ID" value="MBB3733104.1"/>
    <property type="molecule type" value="Genomic_DNA"/>
</dbReference>
<keyword evidence="2" id="KW-1185">Reference proteome</keyword>
<sequence>MAGAGDGFTYSVSRPYQRIDYVMTSRDIKTTSVAVIGTEASDHFPIVADLELPHPSP</sequence>
<reference evidence="1 2" key="1">
    <citation type="submission" date="2020-08" db="EMBL/GenBank/DDBJ databases">
        <title>Sequencing the genomes of 1000 actinobacteria strains.</title>
        <authorList>
            <person name="Klenk H.-P."/>
        </authorList>
    </citation>
    <scope>NUCLEOTIDE SEQUENCE [LARGE SCALE GENOMIC DNA]</scope>
    <source>
        <strain evidence="1 2">DSM 44320</strain>
    </source>
</reference>
<dbReference type="AlphaFoldDB" id="A0A7W5YUF1"/>
<protein>
    <submittedName>
        <fullName evidence="1">Endonuclease/exonuclease/phosphatase family metal-dependent hydrolase</fullName>
    </submittedName>
</protein>
<dbReference type="GO" id="GO:0004527">
    <property type="term" value="F:exonuclease activity"/>
    <property type="evidence" value="ECO:0007669"/>
    <property type="project" value="UniProtKB-KW"/>
</dbReference>
<dbReference type="RefSeq" id="WP_183661115.1">
    <property type="nucleotide sequence ID" value="NZ_JACIBV010000002.1"/>
</dbReference>
<dbReference type="SUPFAM" id="SSF56219">
    <property type="entry name" value="DNase I-like"/>
    <property type="match status" value="1"/>
</dbReference>
<keyword evidence="1" id="KW-0269">Exonuclease</keyword>
<evidence type="ECO:0000313" key="1">
    <source>
        <dbReference type="EMBL" id="MBB3733104.1"/>
    </source>
</evidence>
<dbReference type="Proteomes" id="UP000579945">
    <property type="component" value="Unassembled WGS sequence"/>
</dbReference>
<dbReference type="Gene3D" id="3.60.10.10">
    <property type="entry name" value="Endonuclease/exonuclease/phosphatase"/>
    <property type="match status" value="1"/>
</dbReference>
<dbReference type="GeneID" id="95395075"/>
<gene>
    <name evidence="1" type="ORF">FHR33_009051</name>
</gene>
<dbReference type="GO" id="GO:0004519">
    <property type="term" value="F:endonuclease activity"/>
    <property type="evidence" value="ECO:0007669"/>
    <property type="project" value="UniProtKB-KW"/>
</dbReference>
<keyword evidence="1" id="KW-0378">Hydrolase</keyword>
<evidence type="ECO:0000313" key="2">
    <source>
        <dbReference type="Proteomes" id="UP000579945"/>
    </source>
</evidence>
<comment type="caution">
    <text evidence="1">The sequence shown here is derived from an EMBL/GenBank/DDBJ whole genome shotgun (WGS) entry which is preliminary data.</text>
</comment>
<keyword evidence="1" id="KW-0540">Nuclease</keyword>
<keyword evidence="1" id="KW-0255">Endonuclease</keyword>
<proteinExistence type="predicted"/>
<dbReference type="InterPro" id="IPR036691">
    <property type="entry name" value="Endo/exonu/phosph_ase_sf"/>
</dbReference>
<name>A0A7W5YUF1_9ACTN</name>
<organism evidence="1 2">
    <name type="scientific">Nonomuraea dietziae</name>
    <dbReference type="NCBI Taxonomy" id="65515"/>
    <lineage>
        <taxon>Bacteria</taxon>
        <taxon>Bacillati</taxon>
        <taxon>Actinomycetota</taxon>
        <taxon>Actinomycetes</taxon>
        <taxon>Streptosporangiales</taxon>
        <taxon>Streptosporangiaceae</taxon>
        <taxon>Nonomuraea</taxon>
    </lineage>
</organism>
<accession>A0A7W5YUF1</accession>